<evidence type="ECO:0008006" key="5">
    <source>
        <dbReference type="Google" id="ProtNLM"/>
    </source>
</evidence>
<dbReference type="EMBL" id="CABITT030000001">
    <property type="protein sequence ID" value="VVA93268.1"/>
    <property type="molecule type" value="Genomic_DNA"/>
</dbReference>
<dbReference type="Proteomes" id="UP000489600">
    <property type="component" value="Unassembled WGS sequence"/>
</dbReference>
<evidence type="ECO:0000313" key="4">
    <source>
        <dbReference type="Proteomes" id="UP000489600"/>
    </source>
</evidence>
<evidence type="ECO:0000256" key="2">
    <source>
        <dbReference type="SAM" id="Phobius"/>
    </source>
</evidence>
<accession>A0A565AV31</accession>
<protein>
    <recommendedName>
        <fullName evidence="5">PRA1 family protein</fullName>
    </recommendedName>
</protein>
<comment type="caution">
    <text evidence="3">The sequence shown here is derived from an EMBL/GenBank/DDBJ whole genome shotgun (WGS) entry which is preliminary data.</text>
</comment>
<proteinExistence type="predicted"/>
<gene>
    <name evidence="3" type="ORF">ANE_LOCUS3713</name>
</gene>
<keyword evidence="2" id="KW-0812">Transmembrane</keyword>
<evidence type="ECO:0000313" key="3">
    <source>
        <dbReference type="EMBL" id="VVA93268.1"/>
    </source>
</evidence>
<feature type="transmembrane region" description="Helical" evidence="2">
    <location>
        <begin position="55"/>
        <end position="73"/>
    </location>
</feature>
<reference evidence="3" key="1">
    <citation type="submission" date="2019-07" db="EMBL/GenBank/DDBJ databases">
        <authorList>
            <person name="Dittberner H."/>
        </authorList>
    </citation>
    <scope>NUCLEOTIDE SEQUENCE [LARGE SCALE GENOMIC DNA]</scope>
</reference>
<feature type="compositionally biased region" description="Polar residues" evidence="1">
    <location>
        <begin position="1"/>
        <end position="12"/>
    </location>
</feature>
<name>A0A565AV31_9BRAS</name>
<keyword evidence="2" id="KW-1133">Transmembrane helix</keyword>
<sequence>MDTINSSFQTSSGDDESTSDNAVYSSVPHFVILTIKMIVIGLLQSTPTKAEIRDPTVLCFLSFCLIYFVLLVQEAKLRRNQSLTYHFVRKASHFFGVAAVNILVSLISPIFALVVAIMCVFWFLFVTYYTKHNQNAETAVNQSDDPIPPV</sequence>
<feature type="transmembrane region" description="Helical" evidence="2">
    <location>
        <begin position="22"/>
        <end position="43"/>
    </location>
</feature>
<feature type="region of interest" description="Disordered" evidence="1">
    <location>
        <begin position="1"/>
        <end position="20"/>
    </location>
</feature>
<organism evidence="3 4">
    <name type="scientific">Arabis nemorensis</name>
    <dbReference type="NCBI Taxonomy" id="586526"/>
    <lineage>
        <taxon>Eukaryota</taxon>
        <taxon>Viridiplantae</taxon>
        <taxon>Streptophyta</taxon>
        <taxon>Embryophyta</taxon>
        <taxon>Tracheophyta</taxon>
        <taxon>Spermatophyta</taxon>
        <taxon>Magnoliopsida</taxon>
        <taxon>eudicotyledons</taxon>
        <taxon>Gunneridae</taxon>
        <taxon>Pentapetalae</taxon>
        <taxon>rosids</taxon>
        <taxon>malvids</taxon>
        <taxon>Brassicales</taxon>
        <taxon>Brassicaceae</taxon>
        <taxon>Arabideae</taxon>
        <taxon>Arabis</taxon>
    </lineage>
</organism>
<dbReference type="AlphaFoldDB" id="A0A565AV31"/>
<evidence type="ECO:0000256" key="1">
    <source>
        <dbReference type="SAM" id="MobiDB-lite"/>
    </source>
</evidence>
<keyword evidence="4" id="KW-1185">Reference proteome</keyword>
<keyword evidence="2" id="KW-0472">Membrane</keyword>
<feature type="transmembrane region" description="Helical" evidence="2">
    <location>
        <begin position="93"/>
        <end position="125"/>
    </location>
</feature>